<dbReference type="PANTHER" id="PTHR35275:SF1">
    <property type="entry name" value="OS07G0585900 PROTEIN"/>
    <property type="match status" value="1"/>
</dbReference>
<feature type="region of interest" description="Disordered" evidence="1">
    <location>
        <begin position="28"/>
        <end position="49"/>
    </location>
</feature>
<proteinExistence type="predicted"/>
<keyword evidence="2" id="KW-0812">Transmembrane</keyword>
<organism evidence="3 4">
    <name type="scientific">Acacia crassicarpa</name>
    <name type="common">northern wattle</name>
    <dbReference type="NCBI Taxonomy" id="499986"/>
    <lineage>
        <taxon>Eukaryota</taxon>
        <taxon>Viridiplantae</taxon>
        <taxon>Streptophyta</taxon>
        <taxon>Embryophyta</taxon>
        <taxon>Tracheophyta</taxon>
        <taxon>Spermatophyta</taxon>
        <taxon>Magnoliopsida</taxon>
        <taxon>eudicotyledons</taxon>
        <taxon>Gunneridae</taxon>
        <taxon>Pentapetalae</taxon>
        <taxon>rosids</taxon>
        <taxon>fabids</taxon>
        <taxon>Fabales</taxon>
        <taxon>Fabaceae</taxon>
        <taxon>Caesalpinioideae</taxon>
        <taxon>mimosoid clade</taxon>
        <taxon>Acacieae</taxon>
        <taxon>Acacia</taxon>
    </lineage>
</organism>
<accession>A0AAE1MR57</accession>
<dbReference type="AlphaFoldDB" id="A0AAE1MR57"/>
<dbReference type="Proteomes" id="UP001293593">
    <property type="component" value="Unassembled WGS sequence"/>
</dbReference>
<feature type="compositionally biased region" description="Basic residues" evidence="1">
    <location>
        <begin position="245"/>
        <end position="255"/>
    </location>
</feature>
<keyword evidence="2" id="KW-0472">Membrane</keyword>
<evidence type="ECO:0000313" key="3">
    <source>
        <dbReference type="EMBL" id="KAK4277402.1"/>
    </source>
</evidence>
<reference evidence="3" key="1">
    <citation type="submission" date="2023-10" db="EMBL/GenBank/DDBJ databases">
        <title>Chromosome-level genome of the transformable northern wattle, Acacia crassicarpa.</title>
        <authorList>
            <person name="Massaro I."/>
            <person name="Sinha N.R."/>
            <person name="Poethig S."/>
            <person name="Leichty A.R."/>
        </authorList>
    </citation>
    <scope>NUCLEOTIDE SEQUENCE</scope>
    <source>
        <strain evidence="3">Acra3RX</strain>
        <tissue evidence="3">Leaf</tissue>
    </source>
</reference>
<protein>
    <recommendedName>
        <fullName evidence="5">ZCF37</fullName>
    </recommendedName>
</protein>
<gene>
    <name evidence="3" type="ORF">QN277_015406</name>
</gene>
<name>A0AAE1MR57_9FABA</name>
<evidence type="ECO:0000256" key="2">
    <source>
        <dbReference type="SAM" id="Phobius"/>
    </source>
</evidence>
<feature type="region of interest" description="Disordered" evidence="1">
    <location>
        <begin position="211"/>
        <end position="255"/>
    </location>
</feature>
<dbReference type="EMBL" id="JAWXYG010000003">
    <property type="protein sequence ID" value="KAK4277402.1"/>
    <property type="molecule type" value="Genomic_DNA"/>
</dbReference>
<feature type="compositionally biased region" description="Basic and acidic residues" evidence="1">
    <location>
        <begin position="223"/>
        <end position="239"/>
    </location>
</feature>
<keyword evidence="2" id="KW-1133">Transmembrane helix</keyword>
<evidence type="ECO:0000313" key="4">
    <source>
        <dbReference type="Proteomes" id="UP001293593"/>
    </source>
</evidence>
<dbReference type="InterPro" id="IPR045880">
    <property type="entry name" value="ZCF37"/>
</dbReference>
<dbReference type="PANTHER" id="PTHR35275">
    <property type="entry name" value="ZCF37"/>
    <property type="match status" value="1"/>
</dbReference>
<evidence type="ECO:0000256" key="1">
    <source>
        <dbReference type="SAM" id="MobiDB-lite"/>
    </source>
</evidence>
<feature type="transmembrane region" description="Helical" evidence="2">
    <location>
        <begin position="176"/>
        <end position="204"/>
    </location>
</feature>
<feature type="compositionally biased region" description="Basic residues" evidence="1">
    <location>
        <begin position="30"/>
        <end position="40"/>
    </location>
</feature>
<sequence>MLKTFTCGTFHNEEDDEAFYKSFDFSASPRSRRSKTHGKSSKNNNPYSSCGRDKFSALLADLEERRQKIYSQTTNPHDISLVRFVYTETDDFAPVVVKAKNRDLRKHKSEELKKLRPAAAVISEAVVDNNKAAIKYRGGAAEFSKRRSNAESGRRKAEKTRVTWNTWRRPSVYLPLVMVLILVFLIVFGRSAATLCTFIVWYIVPILSTSNTESSKSSKSAKKKEYVRAVSEKKMERSPTPRAKSPGRHGHRKSW</sequence>
<evidence type="ECO:0008006" key="5">
    <source>
        <dbReference type="Google" id="ProtNLM"/>
    </source>
</evidence>
<comment type="caution">
    <text evidence="3">The sequence shown here is derived from an EMBL/GenBank/DDBJ whole genome shotgun (WGS) entry which is preliminary data.</text>
</comment>
<keyword evidence="4" id="KW-1185">Reference proteome</keyword>